<sequence>MHSAFFILIALTLSWCCAALPIRADSDLPSVEESSPFNSSSSSVLADNSKELSILAHRRFSYSEIATASDNLSAVPSTATEIPRSDEEPDTDDLAARLFRDVGSPFPGFLDVLPKWYEGTINPRDTRFLARLDFFFFTAEQSDSDLSDSTYRGSSV</sequence>
<dbReference type="AlphaFoldDB" id="A0A4S4LWI6"/>
<protein>
    <submittedName>
        <fullName evidence="2">Uncharacterized protein</fullName>
    </submittedName>
</protein>
<comment type="caution">
    <text evidence="2">The sequence shown here is derived from an EMBL/GenBank/DDBJ whole genome shotgun (WGS) entry which is preliminary data.</text>
</comment>
<evidence type="ECO:0000256" key="1">
    <source>
        <dbReference type="SAM" id="SignalP"/>
    </source>
</evidence>
<keyword evidence="1" id="KW-0732">Signal</keyword>
<organism evidence="2 3">
    <name type="scientific">Bondarzewia mesenterica</name>
    <dbReference type="NCBI Taxonomy" id="1095465"/>
    <lineage>
        <taxon>Eukaryota</taxon>
        <taxon>Fungi</taxon>
        <taxon>Dikarya</taxon>
        <taxon>Basidiomycota</taxon>
        <taxon>Agaricomycotina</taxon>
        <taxon>Agaricomycetes</taxon>
        <taxon>Russulales</taxon>
        <taxon>Bondarzewiaceae</taxon>
        <taxon>Bondarzewia</taxon>
    </lineage>
</organism>
<evidence type="ECO:0000313" key="2">
    <source>
        <dbReference type="EMBL" id="THH16929.1"/>
    </source>
</evidence>
<keyword evidence="3" id="KW-1185">Reference proteome</keyword>
<feature type="chain" id="PRO_5020873052" evidence="1">
    <location>
        <begin position="20"/>
        <end position="156"/>
    </location>
</feature>
<proteinExistence type="predicted"/>
<dbReference type="EMBL" id="SGPL01000135">
    <property type="protein sequence ID" value="THH16929.1"/>
    <property type="molecule type" value="Genomic_DNA"/>
</dbReference>
<dbReference type="Proteomes" id="UP000310158">
    <property type="component" value="Unassembled WGS sequence"/>
</dbReference>
<evidence type="ECO:0000313" key="3">
    <source>
        <dbReference type="Proteomes" id="UP000310158"/>
    </source>
</evidence>
<feature type="signal peptide" evidence="1">
    <location>
        <begin position="1"/>
        <end position="19"/>
    </location>
</feature>
<name>A0A4S4LWI6_9AGAM</name>
<accession>A0A4S4LWI6</accession>
<gene>
    <name evidence="2" type="ORF">EW146_g3801</name>
</gene>
<reference evidence="2 3" key="1">
    <citation type="submission" date="2019-02" db="EMBL/GenBank/DDBJ databases">
        <title>Genome sequencing of the rare red list fungi Bondarzewia mesenterica.</title>
        <authorList>
            <person name="Buettner E."/>
            <person name="Kellner H."/>
        </authorList>
    </citation>
    <scope>NUCLEOTIDE SEQUENCE [LARGE SCALE GENOMIC DNA]</scope>
    <source>
        <strain evidence="2 3">DSM 108281</strain>
    </source>
</reference>